<feature type="transmembrane region" description="Helical" evidence="6">
    <location>
        <begin position="59"/>
        <end position="84"/>
    </location>
</feature>
<dbReference type="OMA" id="SIRPLVM"/>
<dbReference type="SMR" id="A0A164UN44"/>
<dbReference type="Proteomes" id="UP000665181">
    <property type="component" value="Unassembled WGS sequence"/>
</dbReference>
<accession>A0A164UN44</accession>
<dbReference type="AlphaFoldDB" id="A0A164UN44"/>
<sequence length="256" mass="28461">METQALQKVEQYALKKQNIFASSKIRYVLRSILASIFIGFGITAASKTGSYFFMADSPFAFPAAAVTFGAAILMIAYGGGDLFTGNTFYFTYTALRKKISWRDTLYLWMSSYAGNLIGAILFAILISATGLFEEPSVHSFLIHLAEHKMEPPASELFFRGMLCNWLVCLAFFIPMSLKGEGAKLFTMMLFVFCFFISGFEHSIANMCTFAISLLIEHPDTVTLMGAVRNLIPVTLGNLTAGIVMMGWMYYTLNPDQ</sequence>
<dbReference type="GO" id="GO:0005886">
    <property type="term" value="C:plasma membrane"/>
    <property type="evidence" value="ECO:0007669"/>
    <property type="project" value="TreeGrafter"/>
</dbReference>
<protein>
    <submittedName>
        <fullName evidence="7">Formate/nitrite transporter family protein</fullName>
    </submittedName>
</protein>
<evidence type="ECO:0000256" key="5">
    <source>
        <dbReference type="ARBA" id="ARBA00049660"/>
    </source>
</evidence>
<dbReference type="EMBL" id="JAGFPW010000027">
    <property type="protein sequence ID" value="MBO3796548.1"/>
    <property type="molecule type" value="Genomic_DNA"/>
</dbReference>
<feature type="transmembrane region" description="Helical" evidence="6">
    <location>
        <begin position="189"/>
        <end position="215"/>
    </location>
</feature>
<evidence type="ECO:0000256" key="1">
    <source>
        <dbReference type="ARBA" id="ARBA00004141"/>
    </source>
</evidence>
<evidence type="ECO:0000313" key="7">
    <source>
        <dbReference type="EMBL" id="MBO3796548.1"/>
    </source>
</evidence>
<keyword evidence="3 6" id="KW-1133">Transmembrane helix</keyword>
<evidence type="ECO:0000256" key="4">
    <source>
        <dbReference type="ARBA" id="ARBA00023136"/>
    </source>
</evidence>
<comment type="similarity">
    <text evidence="5">Belongs to the FNT transporter (TC 1.A.16) family.</text>
</comment>
<name>A0A164UN44_BACIU</name>
<dbReference type="Pfam" id="PF01226">
    <property type="entry name" value="Form_Nir_trans"/>
    <property type="match status" value="1"/>
</dbReference>
<feature type="transmembrane region" description="Helical" evidence="6">
    <location>
        <begin position="32"/>
        <end position="53"/>
    </location>
</feature>
<feature type="transmembrane region" description="Helical" evidence="6">
    <location>
        <begin position="156"/>
        <end position="177"/>
    </location>
</feature>
<dbReference type="PROSITE" id="PS01005">
    <property type="entry name" value="FORMATE_NITRITE_TP_1"/>
    <property type="match status" value="1"/>
</dbReference>
<organism evidence="7 8">
    <name type="scientific">Bacillus subtilis</name>
    <dbReference type="NCBI Taxonomy" id="1423"/>
    <lineage>
        <taxon>Bacteria</taxon>
        <taxon>Bacillati</taxon>
        <taxon>Bacillota</taxon>
        <taxon>Bacilli</taxon>
        <taxon>Bacillales</taxon>
        <taxon>Bacillaceae</taxon>
        <taxon>Bacillus</taxon>
    </lineage>
</organism>
<comment type="subcellular location">
    <subcellularLocation>
        <location evidence="1">Membrane</location>
        <topology evidence="1">Multi-pass membrane protein</topology>
    </subcellularLocation>
</comment>
<dbReference type="InterPro" id="IPR000292">
    <property type="entry name" value="For/NO2_transpt"/>
</dbReference>
<dbReference type="PANTHER" id="PTHR30520:SF8">
    <property type="entry name" value="NITRITE TRANSPORTER NIRC"/>
    <property type="match status" value="1"/>
</dbReference>
<comment type="caution">
    <text evidence="7">The sequence shown here is derived from an EMBL/GenBank/DDBJ whole genome shotgun (WGS) entry which is preliminary data.</text>
</comment>
<dbReference type="RefSeq" id="WP_003243563.1">
    <property type="nucleotide sequence ID" value="NZ_AP024621.1"/>
</dbReference>
<dbReference type="NCBIfam" id="TIGR00790">
    <property type="entry name" value="fnt"/>
    <property type="match status" value="1"/>
</dbReference>
<dbReference type="GO" id="GO:0015499">
    <property type="term" value="F:formate transmembrane transporter activity"/>
    <property type="evidence" value="ECO:0007669"/>
    <property type="project" value="TreeGrafter"/>
</dbReference>
<evidence type="ECO:0000256" key="2">
    <source>
        <dbReference type="ARBA" id="ARBA00022692"/>
    </source>
</evidence>
<proteinExistence type="inferred from homology"/>
<dbReference type="Gene3D" id="1.20.1080.10">
    <property type="entry name" value="Glycerol uptake facilitator protein"/>
    <property type="match status" value="1"/>
</dbReference>
<feature type="transmembrane region" description="Helical" evidence="6">
    <location>
        <begin position="230"/>
        <end position="250"/>
    </location>
</feature>
<dbReference type="PANTHER" id="PTHR30520">
    <property type="entry name" value="FORMATE TRANSPORTER-RELATED"/>
    <property type="match status" value="1"/>
</dbReference>
<gene>
    <name evidence="7" type="ORF">J5227_20085</name>
</gene>
<dbReference type="InterPro" id="IPR024002">
    <property type="entry name" value="For/NO2_transpt_CS"/>
</dbReference>
<evidence type="ECO:0000313" key="8">
    <source>
        <dbReference type="Proteomes" id="UP000665181"/>
    </source>
</evidence>
<reference evidence="7" key="1">
    <citation type="submission" date="2021-03" db="EMBL/GenBank/DDBJ databases">
        <title>Isolation of Bacillus subtilis from fermented food sample.</title>
        <authorList>
            <person name="Lakshmanan V."/>
            <person name="Athira K."/>
            <person name="Rajagopal K."/>
        </authorList>
    </citation>
    <scope>NUCLEOTIDE SEQUENCE</scope>
    <source>
        <strain evidence="7">S1</strain>
    </source>
</reference>
<feature type="transmembrane region" description="Helical" evidence="6">
    <location>
        <begin position="105"/>
        <end position="132"/>
    </location>
</feature>
<keyword evidence="4 6" id="KW-0472">Membrane</keyword>
<dbReference type="InterPro" id="IPR023271">
    <property type="entry name" value="Aquaporin-like"/>
</dbReference>
<dbReference type="PROSITE" id="PS01006">
    <property type="entry name" value="FORMATE_NITRITE_TP_2"/>
    <property type="match status" value="1"/>
</dbReference>
<evidence type="ECO:0000256" key="3">
    <source>
        <dbReference type="ARBA" id="ARBA00022989"/>
    </source>
</evidence>
<evidence type="ECO:0000256" key="6">
    <source>
        <dbReference type="SAM" id="Phobius"/>
    </source>
</evidence>
<keyword evidence="2 6" id="KW-0812">Transmembrane</keyword>